<evidence type="ECO:0000256" key="1">
    <source>
        <dbReference type="ARBA" id="ARBA00004651"/>
    </source>
</evidence>
<evidence type="ECO:0000256" key="9">
    <source>
        <dbReference type="SAM" id="SignalP"/>
    </source>
</evidence>
<feature type="domain" description="DUF3772" evidence="11">
    <location>
        <begin position="138"/>
        <end position="199"/>
    </location>
</feature>
<evidence type="ECO:0000256" key="6">
    <source>
        <dbReference type="ARBA" id="ARBA00023136"/>
    </source>
</evidence>
<dbReference type="InterPro" id="IPR006685">
    <property type="entry name" value="MscS_channel_2nd"/>
</dbReference>
<evidence type="ECO:0000256" key="8">
    <source>
        <dbReference type="SAM" id="Phobius"/>
    </source>
</evidence>
<evidence type="ECO:0000256" key="3">
    <source>
        <dbReference type="ARBA" id="ARBA00022475"/>
    </source>
</evidence>
<feature type="transmembrane region" description="Helical" evidence="8">
    <location>
        <begin position="437"/>
        <end position="455"/>
    </location>
</feature>
<feature type="transmembrane region" description="Helical" evidence="8">
    <location>
        <begin position="336"/>
        <end position="355"/>
    </location>
</feature>
<evidence type="ECO:0000259" key="10">
    <source>
        <dbReference type="Pfam" id="PF00924"/>
    </source>
</evidence>
<dbReference type="Pfam" id="PF12607">
    <property type="entry name" value="DUF3772"/>
    <property type="match status" value="1"/>
</dbReference>
<dbReference type="Gene3D" id="3.30.70.100">
    <property type="match status" value="1"/>
</dbReference>
<evidence type="ECO:0000256" key="7">
    <source>
        <dbReference type="SAM" id="Coils"/>
    </source>
</evidence>
<dbReference type="Pfam" id="PF00924">
    <property type="entry name" value="MS_channel_2nd"/>
    <property type="match status" value="1"/>
</dbReference>
<dbReference type="SUPFAM" id="SSF82861">
    <property type="entry name" value="Mechanosensitive channel protein MscS (YggB), transmembrane region"/>
    <property type="match status" value="1"/>
</dbReference>
<feature type="chain" id="PRO_5001919346" evidence="9">
    <location>
        <begin position="26"/>
        <end position="816"/>
    </location>
</feature>
<dbReference type="AlphaFoldDB" id="A0A095VFP7"/>
<keyword evidence="4 8" id="KW-0812">Transmembrane</keyword>
<dbReference type="RefSeq" id="WP_038019664.1">
    <property type="nucleotide sequence ID" value="NZ_JPKR02000002.1"/>
</dbReference>
<evidence type="ECO:0000259" key="12">
    <source>
        <dbReference type="Pfam" id="PF21088"/>
    </source>
</evidence>
<keyword evidence="6 8" id="KW-0472">Membrane</keyword>
<feature type="transmembrane region" description="Helical" evidence="8">
    <location>
        <begin position="256"/>
        <end position="277"/>
    </location>
</feature>
<dbReference type="Pfam" id="PF21088">
    <property type="entry name" value="MS_channel_1st"/>
    <property type="match status" value="1"/>
</dbReference>
<feature type="transmembrane region" description="Helical" evidence="8">
    <location>
        <begin position="542"/>
        <end position="561"/>
    </location>
</feature>
<comment type="subcellular location">
    <subcellularLocation>
        <location evidence="1">Cell membrane</location>
        <topology evidence="1">Multi-pass membrane protein</topology>
    </subcellularLocation>
</comment>
<dbReference type="PANTHER" id="PTHR30347:SF9">
    <property type="entry name" value="MINICONDUCTANCE MECHANOSENSITIVE CHANNEL MSCM"/>
    <property type="match status" value="1"/>
</dbReference>
<dbReference type="InterPro" id="IPR022249">
    <property type="entry name" value="DUF3772"/>
</dbReference>
<dbReference type="OrthoDB" id="9799209at2"/>
<feature type="transmembrane region" description="Helical" evidence="8">
    <location>
        <begin position="582"/>
        <end position="607"/>
    </location>
</feature>
<feature type="transmembrane region" description="Helical" evidence="8">
    <location>
        <begin position="494"/>
        <end position="516"/>
    </location>
</feature>
<name>A0A095VFP7_9GAMM</name>
<feature type="domain" description="Mechanosensitive ion channel MscS" evidence="10">
    <location>
        <begin position="631"/>
        <end position="696"/>
    </location>
</feature>
<accession>A0A095VFP7</accession>
<feature type="signal peptide" evidence="9">
    <location>
        <begin position="1"/>
        <end position="25"/>
    </location>
</feature>
<evidence type="ECO:0000256" key="2">
    <source>
        <dbReference type="ARBA" id="ARBA00008017"/>
    </source>
</evidence>
<dbReference type="eggNOG" id="COG3264">
    <property type="taxonomic scope" value="Bacteria"/>
</dbReference>
<dbReference type="PANTHER" id="PTHR30347">
    <property type="entry name" value="POTASSIUM CHANNEL RELATED"/>
    <property type="match status" value="1"/>
</dbReference>
<evidence type="ECO:0000259" key="11">
    <source>
        <dbReference type="Pfam" id="PF12607"/>
    </source>
</evidence>
<dbReference type="InterPro" id="IPR011066">
    <property type="entry name" value="MscS_channel_C_sf"/>
</dbReference>
<reference evidence="13" key="1">
    <citation type="submission" date="2014-12" db="EMBL/GenBank/DDBJ databases">
        <title>The draft genome of the Tatumella morbirosei type strain, LMG23360T isolated from pineapple rot.</title>
        <authorList>
            <person name="Smits T.H."/>
            <person name="Palmer M."/>
            <person name="Venter S.N."/>
            <person name="Duffy B."/>
            <person name="Steenkamp E.T."/>
            <person name="Chan W.Y."/>
            <person name="Coutinho T.A."/>
            <person name="Coetzee M.P."/>
            <person name="De Maayer P."/>
        </authorList>
    </citation>
    <scope>NUCLEOTIDE SEQUENCE [LARGE SCALE GENOMIC DNA]</scope>
    <source>
        <strain evidence="13">LMG 23360</strain>
    </source>
</reference>
<dbReference type="STRING" id="642227.HA49_09525"/>
<dbReference type="InterPro" id="IPR010920">
    <property type="entry name" value="LSM_dom_sf"/>
</dbReference>
<dbReference type="Gene3D" id="1.10.287.1260">
    <property type="match status" value="1"/>
</dbReference>
<dbReference type="GO" id="GO:0008381">
    <property type="term" value="F:mechanosensitive monoatomic ion channel activity"/>
    <property type="evidence" value="ECO:0007669"/>
    <property type="project" value="UniProtKB-ARBA"/>
</dbReference>
<dbReference type="Proteomes" id="UP000029577">
    <property type="component" value="Unassembled WGS sequence"/>
</dbReference>
<keyword evidence="14" id="KW-1185">Reference proteome</keyword>
<feature type="domain" description="Mechanosensitive ion channel transmembrane helices 2/3" evidence="12">
    <location>
        <begin position="588"/>
        <end position="629"/>
    </location>
</feature>
<comment type="caution">
    <text evidence="13">The sequence shown here is derived from an EMBL/GenBank/DDBJ whole genome shotgun (WGS) entry which is preliminary data.</text>
</comment>
<dbReference type="SUPFAM" id="SSF50182">
    <property type="entry name" value="Sm-like ribonucleoproteins"/>
    <property type="match status" value="1"/>
</dbReference>
<feature type="transmembrane region" description="Helical" evidence="8">
    <location>
        <begin position="297"/>
        <end position="315"/>
    </location>
</feature>
<feature type="transmembrane region" description="Helical" evidence="8">
    <location>
        <begin position="213"/>
        <end position="235"/>
    </location>
</feature>
<keyword evidence="9" id="KW-0732">Signal</keyword>
<keyword evidence="5 8" id="KW-1133">Transmembrane helix</keyword>
<dbReference type="InterPro" id="IPR052702">
    <property type="entry name" value="MscS-like_channel"/>
</dbReference>
<feature type="transmembrane region" description="Helical" evidence="8">
    <location>
        <begin position="408"/>
        <end position="431"/>
    </location>
</feature>
<proteinExistence type="inferred from homology"/>
<evidence type="ECO:0000256" key="5">
    <source>
        <dbReference type="ARBA" id="ARBA00022989"/>
    </source>
</evidence>
<feature type="transmembrane region" description="Helical" evidence="8">
    <location>
        <begin position="367"/>
        <end position="388"/>
    </location>
</feature>
<dbReference type="InterPro" id="IPR023408">
    <property type="entry name" value="MscS_beta-dom_sf"/>
</dbReference>
<keyword evidence="7" id="KW-0175">Coiled coil</keyword>
<dbReference type="InterPro" id="IPR011014">
    <property type="entry name" value="MscS_channel_TM-2"/>
</dbReference>
<gene>
    <name evidence="13" type="ORF">HA49_09525</name>
</gene>
<comment type="similarity">
    <text evidence="2">Belongs to the MscS (TC 1.A.23) family.</text>
</comment>
<dbReference type="EMBL" id="JPKR02000002">
    <property type="protein sequence ID" value="KGD73495.2"/>
    <property type="molecule type" value="Genomic_DNA"/>
</dbReference>
<dbReference type="InterPro" id="IPR049142">
    <property type="entry name" value="MS_channel_1st"/>
</dbReference>
<organism evidence="13 14">
    <name type="scientific">Tatumella morbirosei</name>
    <dbReference type="NCBI Taxonomy" id="642227"/>
    <lineage>
        <taxon>Bacteria</taxon>
        <taxon>Pseudomonadati</taxon>
        <taxon>Pseudomonadota</taxon>
        <taxon>Gammaproteobacteria</taxon>
        <taxon>Enterobacterales</taxon>
        <taxon>Erwiniaceae</taxon>
        <taxon>Tatumella</taxon>
    </lineage>
</organism>
<dbReference type="SUPFAM" id="SSF82689">
    <property type="entry name" value="Mechanosensitive channel protein MscS (YggB), C-terminal domain"/>
    <property type="match status" value="1"/>
</dbReference>
<keyword evidence="3" id="KW-1003">Cell membrane</keyword>
<protein>
    <submittedName>
        <fullName evidence="13">Mechanosensitive ion channel protein</fullName>
    </submittedName>
</protein>
<dbReference type="GO" id="GO:0005886">
    <property type="term" value="C:plasma membrane"/>
    <property type="evidence" value="ECO:0007669"/>
    <property type="project" value="UniProtKB-SubCell"/>
</dbReference>
<evidence type="ECO:0000313" key="13">
    <source>
        <dbReference type="EMBL" id="KGD73495.2"/>
    </source>
</evidence>
<evidence type="ECO:0000256" key="4">
    <source>
        <dbReference type="ARBA" id="ARBA00022692"/>
    </source>
</evidence>
<dbReference type="Gene3D" id="2.30.30.60">
    <property type="match status" value="1"/>
</dbReference>
<sequence>MRILSITFRLFLLLIGLQISVQVYADNTDNGQQTTAAPQVNASRELSKMQIILDKIKGQVSGSTNDASLSQLNDMAQQLSENADTLGQSLIPERQKVEAQLAVLGAAPAPGSGVRETADVTNQRRSLEAKKTELDNQIKQADSLKNGSLNLSAQILNLRRDQLKTQLALNSGSILSSAFWQPLYNSNQFDREKITNFGAELLNTVTLSWAPEWRAGTLCWLLAAVLVMVLGRRYMEEFLAWVSINKLPEGRLRRSFLATAVALTTLLAIVLSFNFLAHAFTRIDEVNSDVEDYVTRLVYLSISCGLIAGLGRAFLSTRRPSWRLANISNEVAQAMKPFPTIIASLVFIFQALESFNYSVGTSVNTTVFGNGLTALLIGIFCVVIVLRIKRTRRRMKNEDNTPPARSTLAALIEFALFVTGLVILLSLMIGYVSFGRFVSYETVWVGILFSSFYLLSHLAGDSSEAIFSTSNACGRRVQSSLNIQERYLTQFSSLLAAVLKSVLVLLLVFGLFNGTITSSSPADMLQKALAFWGGKGLEKLNIVPSQVVNAIIMLIASICVLRRVRRWLDDEFLPKTAMDKGMRVSVVTLFSNVGYVLVVLMTLSVMGVQWNKLAWIVSALSVGIGFGLQEIVKNFISGLILLTERPVKVGDLVGIGGYEGDIRRINVRATEIQLSDKSTVIVPNSQLISQNVRNATMGNAQGVVTIPMTFPLDIDPVKVKEILLSVYSENERILENSAPSVSFKDLSSQGISLSVTGNVATQRLISSVKSELLFEILVRLRDEGIALSSPQTMVIEQRSSAGAADPVEILSADRQG</sequence>
<feature type="coiled-coil region" evidence="7">
    <location>
        <begin position="117"/>
        <end position="147"/>
    </location>
</feature>
<evidence type="ECO:0000313" key="14">
    <source>
        <dbReference type="Proteomes" id="UP000029577"/>
    </source>
</evidence>